<dbReference type="EC" id="3.1.1.29" evidence="1"/>
<evidence type="ECO:0000256" key="2">
    <source>
        <dbReference type="ARBA" id="ARBA00022801"/>
    </source>
</evidence>
<dbReference type="NCBIfam" id="NF003314">
    <property type="entry name" value="PRK04322.1"/>
    <property type="match status" value="1"/>
</dbReference>
<evidence type="ECO:0000256" key="3">
    <source>
        <dbReference type="ARBA" id="ARBA00038050"/>
    </source>
</evidence>
<dbReference type="EMBL" id="CAJNOT010001485">
    <property type="protein sequence ID" value="CAF1206499.1"/>
    <property type="molecule type" value="Genomic_DNA"/>
</dbReference>
<comment type="catalytic activity">
    <reaction evidence="4">
        <text>an N-acyl-L-alpha-aminoacyl-tRNA + H2O = an N-acyl-L-amino acid + a tRNA + H(+)</text>
        <dbReference type="Rhea" id="RHEA:54448"/>
        <dbReference type="Rhea" id="RHEA-COMP:10123"/>
        <dbReference type="Rhea" id="RHEA-COMP:13883"/>
        <dbReference type="ChEBI" id="CHEBI:15377"/>
        <dbReference type="ChEBI" id="CHEBI:15378"/>
        <dbReference type="ChEBI" id="CHEBI:59874"/>
        <dbReference type="ChEBI" id="CHEBI:78442"/>
        <dbReference type="ChEBI" id="CHEBI:138191"/>
        <dbReference type="EC" id="3.1.1.29"/>
    </reaction>
</comment>
<proteinExistence type="inferred from homology"/>
<evidence type="ECO:0000313" key="7">
    <source>
        <dbReference type="Proteomes" id="UP000663864"/>
    </source>
</evidence>
<name>A0A814WNU7_9BILA</name>
<dbReference type="GO" id="GO:0004045">
    <property type="term" value="F:peptidyl-tRNA hydrolase activity"/>
    <property type="evidence" value="ECO:0007669"/>
    <property type="project" value="UniProtKB-EC"/>
</dbReference>
<dbReference type="PANTHER" id="PTHR12649:SF11">
    <property type="entry name" value="PEPTIDYL-TRNA HYDROLASE 2, MITOCHONDRIAL"/>
    <property type="match status" value="1"/>
</dbReference>
<evidence type="ECO:0000313" key="6">
    <source>
        <dbReference type="EMBL" id="CAF1206499.1"/>
    </source>
</evidence>
<evidence type="ECO:0000256" key="4">
    <source>
        <dbReference type="ARBA" id="ARBA00048707"/>
    </source>
</evidence>
<keyword evidence="5" id="KW-0812">Transmembrane</keyword>
<keyword evidence="2" id="KW-0378">Hydrolase</keyword>
<keyword evidence="5" id="KW-0472">Membrane</keyword>
<dbReference type="Gene3D" id="3.40.1490.10">
    <property type="entry name" value="Bit1"/>
    <property type="match status" value="1"/>
</dbReference>
<gene>
    <name evidence="6" type="ORF">ZHD862_LOCUS23136</name>
</gene>
<keyword evidence="5" id="KW-1133">Transmembrane helix</keyword>
<sequence>MMSSFSGDFLMNQVPWFSEKNVIAGLLAGFFGGLALGWLFSSSVFVSSTVKVVSNAFDSGRDERDDETSFEPGCSDAEGEYKMVLVVRNDLKMGKGKVAAQCSHATLGCFQKACEQVPNAVDTWFSCGQAKVVCKCESADDLESLRLQAKRKGLTTCLIRDAGRTQIEPGSKTVLGIGPAPSKLINEITRHLKLY</sequence>
<dbReference type="GO" id="GO:0005829">
    <property type="term" value="C:cytosol"/>
    <property type="evidence" value="ECO:0007669"/>
    <property type="project" value="TreeGrafter"/>
</dbReference>
<dbReference type="FunFam" id="3.40.1490.10:FF:000001">
    <property type="entry name" value="Peptidyl-tRNA hydrolase 2"/>
    <property type="match status" value="1"/>
</dbReference>
<dbReference type="PANTHER" id="PTHR12649">
    <property type="entry name" value="PEPTIDYL-TRNA HYDROLASE 2"/>
    <property type="match status" value="1"/>
</dbReference>
<dbReference type="NCBIfam" id="TIGR00283">
    <property type="entry name" value="arch_pth2"/>
    <property type="match status" value="1"/>
</dbReference>
<comment type="caution">
    <text evidence="6">The sequence shown here is derived from an EMBL/GenBank/DDBJ whole genome shotgun (WGS) entry which is preliminary data.</text>
</comment>
<dbReference type="InterPro" id="IPR002833">
    <property type="entry name" value="PTH2"/>
</dbReference>
<dbReference type="Proteomes" id="UP000663864">
    <property type="component" value="Unassembled WGS sequence"/>
</dbReference>
<evidence type="ECO:0000256" key="5">
    <source>
        <dbReference type="SAM" id="Phobius"/>
    </source>
</evidence>
<feature type="transmembrane region" description="Helical" evidence="5">
    <location>
        <begin position="21"/>
        <end position="40"/>
    </location>
</feature>
<dbReference type="AlphaFoldDB" id="A0A814WNU7"/>
<dbReference type="Pfam" id="PF01981">
    <property type="entry name" value="PTH2"/>
    <property type="match status" value="1"/>
</dbReference>
<accession>A0A814WNU7</accession>
<comment type="similarity">
    <text evidence="3">Belongs to the PTH2 family.</text>
</comment>
<dbReference type="InterPro" id="IPR023476">
    <property type="entry name" value="Pep_tRNA_hydro_II_dom_sf"/>
</dbReference>
<evidence type="ECO:0000256" key="1">
    <source>
        <dbReference type="ARBA" id="ARBA00013260"/>
    </source>
</evidence>
<dbReference type="SUPFAM" id="SSF102462">
    <property type="entry name" value="Peptidyl-tRNA hydrolase II"/>
    <property type="match status" value="1"/>
</dbReference>
<organism evidence="6 7">
    <name type="scientific">Rotaria sordida</name>
    <dbReference type="NCBI Taxonomy" id="392033"/>
    <lineage>
        <taxon>Eukaryota</taxon>
        <taxon>Metazoa</taxon>
        <taxon>Spiralia</taxon>
        <taxon>Gnathifera</taxon>
        <taxon>Rotifera</taxon>
        <taxon>Eurotatoria</taxon>
        <taxon>Bdelloidea</taxon>
        <taxon>Philodinida</taxon>
        <taxon>Philodinidae</taxon>
        <taxon>Rotaria</taxon>
    </lineage>
</organism>
<protein>
    <recommendedName>
        <fullName evidence="1">peptidyl-tRNA hydrolase</fullName>
        <ecNumber evidence="1">3.1.1.29</ecNumber>
    </recommendedName>
</protein>
<reference evidence="6" key="1">
    <citation type="submission" date="2021-02" db="EMBL/GenBank/DDBJ databases">
        <authorList>
            <person name="Nowell W R."/>
        </authorList>
    </citation>
    <scope>NUCLEOTIDE SEQUENCE</scope>
</reference>
<dbReference type="CDD" id="cd02430">
    <property type="entry name" value="PTH2"/>
    <property type="match status" value="1"/>
</dbReference>